<feature type="compositionally biased region" description="Polar residues" evidence="1">
    <location>
        <begin position="40"/>
        <end position="53"/>
    </location>
</feature>
<dbReference type="InParanoid" id="K9G2E7"/>
<evidence type="ECO:0000256" key="1">
    <source>
        <dbReference type="SAM" id="MobiDB-lite"/>
    </source>
</evidence>
<reference evidence="3" key="1">
    <citation type="journal article" date="2012" name="BMC Genomics">
        <title>Genome sequence of the necrotrophic fungus Penicillium digitatum, the main postharvest pathogen of citrus.</title>
        <authorList>
            <person name="Marcet-Houben M."/>
            <person name="Ballester A.-R."/>
            <person name="de la Fuente B."/>
            <person name="Harries E."/>
            <person name="Marcos J.F."/>
            <person name="Gonzalez-Candelas L."/>
            <person name="Gabaldon T."/>
        </authorList>
    </citation>
    <scope>NUCLEOTIDE SEQUENCE [LARGE SCALE GENOMIC DNA]</scope>
    <source>
        <strain evidence="3">PHI26 / CECT 20796</strain>
    </source>
</reference>
<evidence type="ECO:0000313" key="2">
    <source>
        <dbReference type="EMBL" id="EKV15499.1"/>
    </source>
</evidence>
<name>K9G2E7_PEND2</name>
<dbReference type="EMBL" id="AKCT01000119">
    <property type="protein sequence ID" value="EKV15499.1"/>
    <property type="molecule type" value="Genomic_DNA"/>
</dbReference>
<dbReference type="AlphaFoldDB" id="K9G2E7"/>
<accession>K9G2E7</accession>
<dbReference type="Proteomes" id="UP000009882">
    <property type="component" value="Unassembled WGS sequence"/>
</dbReference>
<keyword evidence="3" id="KW-1185">Reference proteome</keyword>
<evidence type="ECO:0000313" key="3">
    <source>
        <dbReference type="Proteomes" id="UP000009882"/>
    </source>
</evidence>
<organism evidence="2 3">
    <name type="scientific">Penicillium digitatum (strain PHI26 / CECT 20796)</name>
    <name type="common">Green mold</name>
    <dbReference type="NCBI Taxonomy" id="1170229"/>
    <lineage>
        <taxon>Eukaryota</taxon>
        <taxon>Fungi</taxon>
        <taxon>Dikarya</taxon>
        <taxon>Ascomycota</taxon>
        <taxon>Pezizomycotina</taxon>
        <taxon>Eurotiomycetes</taxon>
        <taxon>Eurotiomycetidae</taxon>
        <taxon>Eurotiales</taxon>
        <taxon>Aspergillaceae</taxon>
        <taxon>Penicillium</taxon>
    </lineage>
</organism>
<sequence>MPYPVLETLHQSRSRLESFMEVSHAIITLIFGHLKPPSGPTNGQPIRSTPTTR</sequence>
<gene>
    <name evidence="2" type="ORF">PDIG_26200</name>
</gene>
<dbReference type="HOGENOM" id="CLU_3069401_0_0_1"/>
<protein>
    <submittedName>
        <fullName evidence="2">Uncharacterized protein</fullName>
    </submittedName>
</protein>
<feature type="region of interest" description="Disordered" evidence="1">
    <location>
        <begin position="33"/>
        <end position="53"/>
    </location>
</feature>
<proteinExistence type="predicted"/>
<comment type="caution">
    <text evidence="2">The sequence shown here is derived from an EMBL/GenBank/DDBJ whole genome shotgun (WGS) entry which is preliminary data.</text>
</comment>